<keyword evidence="3" id="KW-1185">Reference proteome</keyword>
<feature type="compositionally biased region" description="Polar residues" evidence="1">
    <location>
        <begin position="1"/>
        <end position="12"/>
    </location>
</feature>
<feature type="region of interest" description="Disordered" evidence="1">
    <location>
        <begin position="1"/>
        <end position="133"/>
    </location>
</feature>
<reference evidence="2" key="1">
    <citation type="submission" date="2020-04" db="EMBL/GenBank/DDBJ databases">
        <authorList>
            <person name="Alioto T."/>
            <person name="Alioto T."/>
            <person name="Gomez Garrido J."/>
        </authorList>
    </citation>
    <scope>NUCLEOTIDE SEQUENCE</scope>
    <source>
        <strain evidence="2">A484AB</strain>
    </source>
</reference>
<comment type="caution">
    <text evidence="2">The sequence shown here is derived from an EMBL/GenBank/DDBJ whole genome shotgun (WGS) entry which is preliminary data.</text>
</comment>
<proteinExistence type="predicted"/>
<protein>
    <submittedName>
        <fullName evidence="2">Uncharacterized protein</fullName>
    </submittedName>
</protein>
<dbReference type="EMBL" id="CACRXK020014503">
    <property type="protein sequence ID" value="CAB4026944.1"/>
    <property type="molecule type" value="Genomic_DNA"/>
</dbReference>
<feature type="compositionally biased region" description="Polar residues" evidence="1">
    <location>
        <begin position="77"/>
        <end position="121"/>
    </location>
</feature>
<evidence type="ECO:0000313" key="3">
    <source>
        <dbReference type="Proteomes" id="UP001152795"/>
    </source>
</evidence>
<evidence type="ECO:0000313" key="2">
    <source>
        <dbReference type="EMBL" id="CAB4026944.1"/>
    </source>
</evidence>
<dbReference type="AlphaFoldDB" id="A0A7D9JDS2"/>
<feature type="compositionally biased region" description="Low complexity" evidence="1">
    <location>
        <begin position="54"/>
        <end position="65"/>
    </location>
</feature>
<name>A0A7D9JDS2_PARCT</name>
<gene>
    <name evidence="2" type="ORF">PACLA_8A002602</name>
</gene>
<sequence length="133" mass="14834">MARNSQLPQLRYQSMARDSPVLRSQIRDQSVIQDSPDTRSWTQGQIQLRGCQVATESAPAATESSKNSQAMRKVRNSQRGQSQSEIENNPETRPQYRDQVTQAQGASRQSVLRGSQVTIESSPPPNAIYNSCQ</sequence>
<organism evidence="2 3">
    <name type="scientific">Paramuricea clavata</name>
    <name type="common">Red gorgonian</name>
    <name type="synonym">Violescent sea-whip</name>
    <dbReference type="NCBI Taxonomy" id="317549"/>
    <lineage>
        <taxon>Eukaryota</taxon>
        <taxon>Metazoa</taxon>
        <taxon>Cnidaria</taxon>
        <taxon>Anthozoa</taxon>
        <taxon>Octocorallia</taxon>
        <taxon>Malacalcyonacea</taxon>
        <taxon>Plexauridae</taxon>
        <taxon>Paramuricea</taxon>
    </lineage>
</organism>
<dbReference type="Proteomes" id="UP001152795">
    <property type="component" value="Unassembled WGS sequence"/>
</dbReference>
<feature type="compositionally biased region" description="Polar residues" evidence="1">
    <location>
        <begin position="27"/>
        <end position="46"/>
    </location>
</feature>
<accession>A0A7D9JDS2</accession>
<evidence type="ECO:0000256" key="1">
    <source>
        <dbReference type="SAM" id="MobiDB-lite"/>
    </source>
</evidence>
<feature type="non-terminal residue" evidence="2">
    <location>
        <position position="133"/>
    </location>
</feature>